<dbReference type="Gene3D" id="2.40.128.130">
    <property type="entry name" value="Autotransporter beta-domain"/>
    <property type="match status" value="1"/>
</dbReference>
<feature type="domain" description="Autotransporter" evidence="1">
    <location>
        <begin position="390"/>
        <end position="658"/>
    </location>
</feature>
<sequence length="658" mass="71154">MKKLSKKKRQRLLHMLCTGGIVLSTSLMPAPAEAKLDTITESQDYTESNYPGEIIDNIAIAKGHISYSSRWGTVQLKGNVAITQDASESYALFVDGLADGSGARATLKINPISETDPDKTKTVQISGNVIAQGHNTTDKEHGYDGTGYVELNLTNENSYLAGKMLLQGDAGRGDISMKLSDGAVWYVQQGDDSYSLATLGNNGIHLSANGGIIDLYHQSPNKVRTSSIDRSFTIGNAEGALNGATFAIASDIKNNQADSVTLQGVTGDSNTYYIQVVHDASQDIDGTYVGGATVLTTNNGVNDTVQAKPYKTEKDVAAGLLTKTLTITPTISTENGVTKLTAVQIEGNGSLSDGPGQQMANTAAGLGNVALSTWRLENNDLLRRMGDLRQEENSTGTWARIYGGETEINSSLSSTVQYRGIQAGYDRKVEIKQGKLFTGLALSHMDGDIASYGGKGDTDSTMFGIYGSYVGEKGHFADAIIKYGRMSGKMNTWSSTTNYESDTAANGLNMSIEYGYHKDLKDGWYIEPQAEINYGHINSNDYTMKMNGVNGAYVKNNAINSFIGRLGINAGKNTKNGNVYAKLSLMREFSGDTGVTTSYQNYEKYTNEDMKDTWFEYGIGFNTKLSKNNNLYGEITKTAGADKVTEKWKANLGYRHSF</sequence>
<reference evidence="2" key="1">
    <citation type="submission" date="2019-08" db="EMBL/GenBank/DDBJ databases">
        <authorList>
            <person name="Kucharzyk K."/>
            <person name="Murdoch R.W."/>
            <person name="Higgins S."/>
            <person name="Loffler F."/>
        </authorList>
    </citation>
    <scope>NUCLEOTIDE SEQUENCE</scope>
</reference>
<dbReference type="Pfam" id="PF03797">
    <property type="entry name" value="Autotransporter"/>
    <property type="match status" value="1"/>
</dbReference>
<dbReference type="PRINTS" id="PR01484">
    <property type="entry name" value="PRTACTNFAMLY"/>
</dbReference>
<accession>A0A644SUX7</accession>
<dbReference type="EMBL" id="VSSQ01000007">
    <property type="protein sequence ID" value="MPL58424.1"/>
    <property type="molecule type" value="Genomic_DNA"/>
</dbReference>
<dbReference type="GO" id="GO:0019867">
    <property type="term" value="C:outer membrane"/>
    <property type="evidence" value="ECO:0007669"/>
    <property type="project" value="InterPro"/>
</dbReference>
<name>A0A644SUX7_9ZZZZ</name>
<dbReference type="SMART" id="SM00869">
    <property type="entry name" value="Autotransporter"/>
    <property type="match status" value="1"/>
</dbReference>
<comment type="caution">
    <text evidence="2">The sequence shown here is derived from an EMBL/GenBank/DDBJ whole genome shotgun (WGS) entry which is preliminary data.</text>
</comment>
<evidence type="ECO:0000313" key="2">
    <source>
        <dbReference type="EMBL" id="MPL58424.1"/>
    </source>
</evidence>
<gene>
    <name evidence="2" type="ORF">SDC9_03957</name>
</gene>
<dbReference type="PROSITE" id="PS51208">
    <property type="entry name" value="AUTOTRANSPORTER"/>
    <property type="match status" value="1"/>
</dbReference>
<dbReference type="NCBIfam" id="TIGR01414">
    <property type="entry name" value="autotrans_barl"/>
    <property type="match status" value="1"/>
</dbReference>
<dbReference type="InterPro" id="IPR005546">
    <property type="entry name" value="Autotransporte_beta"/>
</dbReference>
<protein>
    <recommendedName>
        <fullName evidence="1">Autotransporter domain-containing protein</fullName>
    </recommendedName>
</protein>
<organism evidence="2">
    <name type="scientific">bioreactor metagenome</name>
    <dbReference type="NCBI Taxonomy" id="1076179"/>
    <lineage>
        <taxon>unclassified sequences</taxon>
        <taxon>metagenomes</taxon>
        <taxon>ecological metagenomes</taxon>
    </lineage>
</organism>
<dbReference type="InterPro" id="IPR003991">
    <property type="entry name" value="Pertactin_virulence_factor"/>
</dbReference>
<evidence type="ECO:0000259" key="1">
    <source>
        <dbReference type="PROSITE" id="PS51208"/>
    </source>
</evidence>
<dbReference type="SUPFAM" id="SSF103515">
    <property type="entry name" value="Autotransporter"/>
    <property type="match status" value="1"/>
</dbReference>
<dbReference type="InterPro" id="IPR006315">
    <property type="entry name" value="OM_autotransptr_brl_dom"/>
</dbReference>
<dbReference type="InterPro" id="IPR036709">
    <property type="entry name" value="Autotransporte_beta_dom_sf"/>
</dbReference>
<proteinExistence type="predicted"/>
<dbReference type="AlphaFoldDB" id="A0A644SUX7"/>